<sequence>METSISASPAASCMLSHPLTSLTPELKYAIFMCLPDVPSAKALALVSFSFYHTFLDAQSLILSQMLQNEMSTEMLRDSLTALQVSQIQVWSKSAVFNILDGYFAGSLDHKLHKWRLSEALAASKIHQCVEFFATEFAASALSENPTVRGANAAPTFSEMRRIKLTLHRFELYCNIFRRPGHDRMVRNKLDRNRLIRPDPISAQEQRNVFFDKFSPWEIEQLGCIHDYLVQEITTPFNDVAKHDVDWGELSIPYIDDGESDRIYHNSRKESYLARGLEFLYRLVTANTYDARHDILEEPNPEPCRKRMSRDSLSDVLRSQIEGDGVPLKYYTEEEEELHVRPAFNSDNDCGPMEAWRWAHSESTRGQFYFRRDHGPLRQRGYVMWDLKRLIDWHLTEKPVRDIISRRRLDYFGLKEKDAEWREQSESWKERSRIWQKGGRGWWAPGDESHIRWPPS</sequence>
<proteinExistence type="predicted"/>
<evidence type="ECO:0000313" key="2">
    <source>
        <dbReference type="Proteomes" id="UP000664534"/>
    </source>
</evidence>
<evidence type="ECO:0008006" key="3">
    <source>
        <dbReference type="Google" id="ProtNLM"/>
    </source>
</evidence>
<evidence type="ECO:0000313" key="1">
    <source>
        <dbReference type="EMBL" id="CAF9937009.1"/>
    </source>
</evidence>
<reference evidence="1" key="1">
    <citation type="submission" date="2021-03" db="EMBL/GenBank/DDBJ databases">
        <authorList>
            <person name="Tagirdzhanova G."/>
        </authorList>
    </citation>
    <scope>NUCLEOTIDE SEQUENCE</scope>
</reference>
<dbReference type="AlphaFoldDB" id="A0A8H3G5N2"/>
<dbReference type="EMBL" id="CAJPDT010000096">
    <property type="protein sequence ID" value="CAF9937009.1"/>
    <property type="molecule type" value="Genomic_DNA"/>
</dbReference>
<protein>
    <recommendedName>
        <fullName evidence="3">F-box domain-containing protein</fullName>
    </recommendedName>
</protein>
<keyword evidence="2" id="KW-1185">Reference proteome</keyword>
<dbReference type="OrthoDB" id="5427059at2759"/>
<comment type="caution">
    <text evidence="1">The sequence shown here is derived from an EMBL/GenBank/DDBJ whole genome shotgun (WGS) entry which is preliminary data.</text>
</comment>
<gene>
    <name evidence="1" type="ORF">IMSHALPRED_010983</name>
</gene>
<accession>A0A8H3G5N2</accession>
<organism evidence="1 2">
    <name type="scientific">Imshaugia aleurites</name>
    <dbReference type="NCBI Taxonomy" id="172621"/>
    <lineage>
        <taxon>Eukaryota</taxon>
        <taxon>Fungi</taxon>
        <taxon>Dikarya</taxon>
        <taxon>Ascomycota</taxon>
        <taxon>Pezizomycotina</taxon>
        <taxon>Lecanoromycetes</taxon>
        <taxon>OSLEUM clade</taxon>
        <taxon>Lecanoromycetidae</taxon>
        <taxon>Lecanorales</taxon>
        <taxon>Lecanorineae</taxon>
        <taxon>Parmeliaceae</taxon>
        <taxon>Imshaugia</taxon>
    </lineage>
</organism>
<dbReference type="Proteomes" id="UP000664534">
    <property type="component" value="Unassembled WGS sequence"/>
</dbReference>
<name>A0A8H3G5N2_9LECA</name>